<keyword evidence="2" id="KW-1185">Reference proteome</keyword>
<name>A0A2L1GKJ6_9BACT</name>
<dbReference type="KEGG" id="deo:CAY53_00680"/>
<dbReference type="Proteomes" id="UP000239867">
    <property type="component" value="Chromosome"/>
</dbReference>
<dbReference type="AlphaFoldDB" id="A0A2L1GKJ6"/>
<dbReference type="RefSeq" id="WP_104935504.1">
    <property type="nucleotide sequence ID" value="NZ_CP021255.1"/>
</dbReference>
<sequence length="113" mass="12842">MLVMATGKALDCLRRALDREWLENLDIVLRIHIVRHGRHNSAVDELRIGFDLRTGNDEATTCGGLPIVADRDFLDFVREPHTFFIVMSQQGLPTVCHYTRAYMATDGAGRPRF</sequence>
<dbReference type="EMBL" id="CP021255">
    <property type="protein sequence ID" value="AVD70178.1"/>
    <property type="molecule type" value="Genomic_DNA"/>
</dbReference>
<evidence type="ECO:0000313" key="2">
    <source>
        <dbReference type="Proteomes" id="UP000239867"/>
    </source>
</evidence>
<organism evidence="1 2">
    <name type="scientific">Desulfobulbus oralis</name>
    <dbReference type="NCBI Taxonomy" id="1986146"/>
    <lineage>
        <taxon>Bacteria</taxon>
        <taxon>Pseudomonadati</taxon>
        <taxon>Thermodesulfobacteriota</taxon>
        <taxon>Desulfobulbia</taxon>
        <taxon>Desulfobulbales</taxon>
        <taxon>Desulfobulbaceae</taxon>
        <taxon>Desulfobulbus</taxon>
    </lineage>
</organism>
<gene>
    <name evidence="1" type="ORF">CAY53_00680</name>
</gene>
<protein>
    <submittedName>
        <fullName evidence="1">Uncharacterized protein</fullName>
    </submittedName>
</protein>
<evidence type="ECO:0000313" key="1">
    <source>
        <dbReference type="EMBL" id="AVD70178.1"/>
    </source>
</evidence>
<accession>A0A2L1GKJ6</accession>
<proteinExistence type="predicted"/>
<reference evidence="1 2" key="1">
    <citation type="journal article" date="2018" name="MBio">
        <title>Insights into the evolution of host association through the isolation and characterization of a novel human periodontal pathobiont, Desulfobulbus oralis.</title>
        <authorList>
            <person name="Cross K.L."/>
            <person name="Chirania P."/>
            <person name="Xiong W."/>
            <person name="Beall C.J."/>
            <person name="Elkins J.G."/>
            <person name="Giannone R.J."/>
            <person name="Griffen A.L."/>
            <person name="Guss A.M."/>
            <person name="Hettich R.L."/>
            <person name="Joshi S.S."/>
            <person name="Mokrzan E.M."/>
            <person name="Martin R.K."/>
            <person name="Zhulin I.B."/>
            <person name="Leys E.J."/>
            <person name="Podar M."/>
        </authorList>
    </citation>
    <scope>NUCLEOTIDE SEQUENCE [LARGE SCALE GENOMIC DNA]</scope>
    <source>
        <strain evidence="1 2">ORNL</strain>
    </source>
</reference>